<feature type="transmembrane region" description="Helical" evidence="10">
    <location>
        <begin position="274"/>
        <end position="292"/>
    </location>
</feature>
<keyword evidence="4 10" id="KW-0812">Transmembrane</keyword>
<keyword evidence="13" id="KW-1185">Reference proteome</keyword>
<evidence type="ECO:0000259" key="11">
    <source>
        <dbReference type="PROSITE" id="PS50850"/>
    </source>
</evidence>
<dbReference type="Pfam" id="PF00083">
    <property type="entry name" value="Sugar_tr"/>
    <property type="match status" value="1"/>
</dbReference>
<organism evidence="12 13">
    <name type="scientific">Phlyctema vagabunda</name>
    <dbReference type="NCBI Taxonomy" id="108571"/>
    <lineage>
        <taxon>Eukaryota</taxon>
        <taxon>Fungi</taxon>
        <taxon>Dikarya</taxon>
        <taxon>Ascomycota</taxon>
        <taxon>Pezizomycotina</taxon>
        <taxon>Leotiomycetes</taxon>
        <taxon>Helotiales</taxon>
        <taxon>Dermateaceae</taxon>
        <taxon>Phlyctema</taxon>
    </lineage>
</organism>
<dbReference type="InterPro" id="IPR005828">
    <property type="entry name" value="MFS_sugar_transport-like"/>
</dbReference>
<feature type="transmembrane region" description="Helical" evidence="10">
    <location>
        <begin position="80"/>
        <end position="102"/>
    </location>
</feature>
<dbReference type="PANTHER" id="PTHR48022:SF34">
    <property type="entry name" value="MAJOR FACILITATOR SUPERFAMILY (MFS) PROFILE DOMAIN-CONTAINING PROTEIN-RELATED"/>
    <property type="match status" value="1"/>
</dbReference>
<dbReference type="EMBL" id="JBFCZG010000005">
    <property type="protein sequence ID" value="KAL3422250.1"/>
    <property type="molecule type" value="Genomic_DNA"/>
</dbReference>
<feature type="domain" description="Major facilitator superfamily (MFS) profile" evidence="11">
    <location>
        <begin position="1"/>
        <end position="368"/>
    </location>
</feature>
<accession>A0ABR4PG05</accession>
<dbReference type="PRINTS" id="PR00171">
    <property type="entry name" value="SUGRTRNSPORT"/>
</dbReference>
<evidence type="ECO:0000256" key="9">
    <source>
        <dbReference type="RuleBase" id="RU003346"/>
    </source>
</evidence>
<dbReference type="SUPFAM" id="SSF103473">
    <property type="entry name" value="MFS general substrate transporter"/>
    <property type="match status" value="1"/>
</dbReference>
<dbReference type="InterPro" id="IPR020846">
    <property type="entry name" value="MFS_dom"/>
</dbReference>
<reference evidence="12 13" key="1">
    <citation type="submission" date="2024-06" db="EMBL/GenBank/DDBJ databases">
        <title>Complete genome of Phlyctema vagabunda strain 19-DSS-EL-015.</title>
        <authorList>
            <person name="Fiorenzani C."/>
        </authorList>
    </citation>
    <scope>NUCLEOTIDE SEQUENCE [LARGE SCALE GENOMIC DNA]</scope>
    <source>
        <strain evidence="12 13">19-DSS-EL-015</strain>
    </source>
</reference>
<dbReference type="Proteomes" id="UP001629113">
    <property type="component" value="Unassembled WGS sequence"/>
</dbReference>
<keyword evidence="3 9" id="KW-0813">Transport</keyword>
<evidence type="ECO:0000256" key="2">
    <source>
        <dbReference type="ARBA" id="ARBA00010992"/>
    </source>
</evidence>
<feature type="transmembrane region" description="Helical" evidence="10">
    <location>
        <begin position="169"/>
        <end position="191"/>
    </location>
</feature>
<evidence type="ECO:0000256" key="10">
    <source>
        <dbReference type="SAM" id="Phobius"/>
    </source>
</evidence>
<evidence type="ECO:0000256" key="7">
    <source>
        <dbReference type="ARBA" id="ARBA00023136"/>
    </source>
</evidence>
<dbReference type="InterPro" id="IPR005829">
    <property type="entry name" value="Sugar_transporter_CS"/>
</dbReference>
<evidence type="ECO:0000256" key="4">
    <source>
        <dbReference type="ARBA" id="ARBA00022692"/>
    </source>
</evidence>
<comment type="caution">
    <text evidence="12">The sequence shown here is derived from an EMBL/GenBank/DDBJ whole genome shotgun (WGS) entry which is preliminary data.</text>
</comment>
<evidence type="ECO:0000313" key="13">
    <source>
        <dbReference type="Proteomes" id="UP001629113"/>
    </source>
</evidence>
<gene>
    <name evidence="12" type="ORF">PVAG01_06406</name>
</gene>
<dbReference type="PANTHER" id="PTHR48022">
    <property type="entry name" value="PLASTIDIC GLUCOSE TRANSPORTER 4"/>
    <property type="match status" value="1"/>
</dbReference>
<evidence type="ECO:0000256" key="3">
    <source>
        <dbReference type="ARBA" id="ARBA00022448"/>
    </source>
</evidence>
<name>A0ABR4PG05_9HELO</name>
<feature type="transmembrane region" description="Helical" evidence="10">
    <location>
        <begin position="241"/>
        <end position="262"/>
    </location>
</feature>
<comment type="similarity">
    <text evidence="2 9">Belongs to the major facilitator superfamily. Sugar transporter (TC 2.A.1.1) family.</text>
</comment>
<keyword evidence="7 10" id="KW-0472">Membrane</keyword>
<evidence type="ECO:0000256" key="5">
    <source>
        <dbReference type="ARBA" id="ARBA00022911"/>
    </source>
</evidence>
<sequence length="433" mass="48209">MLGATGEKGLGLIYGGRVLAGIGVGAASNLTPIYISEISPPAIRGRLVGLYELGWQVGGLVGFWINYGVSTTMEPTHTQWLIPFAIQLPPAGLLFVGSLFLAESPRWLLSKGRREQALKNLCWLRQLPADDIYMLEEVSAIDHAIEQQRSTVGLGFWQPFRTVARSKTIMYRFFLGGALFFWQNGSGINAINYYSPTVFKSIGVTGTNTSLLTTGIFGVIKTVLTVFWLLFLIDKLGRRNLLIYGALGGSICLWIVGSYIAIAKPLENPTPSLGSGGIAAMFFFYLWTAFYTPSWNGTPWVLNSEMFDQNVRTLAQAFAAANNWLWNFIVARTTPQMFEAMGYGVYFFFASLMICSIFFVWFLIPETKGVPLESMDRLFELTKQMPTRKAHKAMMAELIDMETEFRHNAEGAGLSAEKVREAEHAEVAMDRKV</sequence>
<comment type="subcellular location">
    <subcellularLocation>
        <location evidence="1">Membrane</location>
        <topology evidence="1">Multi-pass membrane protein</topology>
    </subcellularLocation>
</comment>
<dbReference type="InterPro" id="IPR003663">
    <property type="entry name" value="Sugar/inositol_transpt"/>
</dbReference>
<evidence type="ECO:0000256" key="8">
    <source>
        <dbReference type="ARBA" id="ARBA00043213"/>
    </source>
</evidence>
<feature type="transmembrane region" description="Helical" evidence="10">
    <location>
        <begin position="47"/>
        <end position="68"/>
    </location>
</feature>
<dbReference type="PROSITE" id="PS00217">
    <property type="entry name" value="SUGAR_TRANSPORT_2"/>
    <property type="match status" value="1"/>
</dbReference>
<proteinExistence type="inferred from homology"/>
<dbReference type="InterPro" id="IPR036259">
    <property type="entry name" value="MFS_trans_sf"/>
</dbReference>
<evidence type="ECO:0000256" key="6">
    <source>
        <dbReference type="ARBA" id="ARBA00022989"/>
    </source>
</evidence>
<dbReference type="PROSITE" id="PS50850">
    <property type="entry name" value="MFS"/>
    <property type="match status" value="1"/>
</dbReference>
<evidence type="ECO:0000256" key="1">
    <source>
        <dbReference type="ARBA" id="ARBA00004141"/>
    </source>
</evidence>
<feature type="transmembrane region" description="Helical" evidence="10">
    <location>
        <begin position="211"/>
        <end position="232"/>
    </location>
</feature>
<dbReference type="PROSITE" id="PS00216">
    <property type="entry name" value="SUGAR_TRANSPORT_1"/>
    <property type="match status" value="1"/>
</dbReference>
<dbReference type="NCBIfam" id="TIGR00879">
    <property type="entry name" value="SP"/>
    <property type="match status" value="1"/>
</dbReference>
<dbReference type="Gene3D" id="1.20.1250.20">
    <property type="entry name" value="MFS general substrate transporter like domains"/>
    <property type="match status" value="1"/>
</dbReference>
<evidence type="ECO:0000313" key="12">
    <source>
        <dbReference type="EMBL" id="KAL3422250.1"/>
    </source>
</evidence>
<dbReference type="InterPro" id="IPR050360">
    <property type="entry name" value="MFS_Sugar_Transporters"/>
</dbReference>
<keyword evidence="6 10" id="KW-1133">Transmembrane helix</keyword>
<feature type="transmembrane region" description="Helical" evidence="10">
    <location>
        <begin position="343"/>
        <end position="364"/>
    </location>
</feature>
<protein>
    <recommendedName>
        <fullName evidence="8">Quinate transporter</fullName>
    </recommendedName>
</protein>
<keyword evidence="5" id="KW-0672">Quinate metabolism</keyword>
<feature type="transmembrane region" description="Helical" evidence="10">
    <location>
        <begin position="12"/>
        <end position="35"/>
    </location>
</feature>